<dbReference type="Proteomes" id="UP000593566">
    <property type="component" value="Unassembled WGS sequence"/>
</dbReference>
<feature type="region of interest" description="Disordered" evidence="1">
    <location>
        <begin position="1"/>
        <end position="137"/>
    </location>
</feature>
<evidence type="ECO:0000256" key="1">
    <source>
        <dbReference type="SAM" id="MobiDB-lite"/>
    </source>
</evidence>
<protein>
    <submittedName>
        <fullName evidence="2">Uncharacterized protein</fullName>
    </submittedName>
</protein>
<comment type="caution">
    <text evidence="2">The sequence shown here is derived from an EMBL/GenBank/DDBJ whole genome shotgun (WGS) entry which is preliminary data.</text>
</comment>
<feature type="region of interest" description="Disordered" evidence="1">
    <location>
        <begin position="171"/>
        <end position="196"/>
    </location>
</feature>
<proteinExistence type="predicted"/>
<evidence type="ECO:0000313" key="2">
    <source>
        <dbReference type="EMBL" id="KAF6218803.1"/>
    </source>
</evidence>
<name>A0A8H6C8A2_9LECA</name>
<feature type="region of interest" description="Disordered" evidence="1">
    <location>
        <begin position="228"/>
        <end position="265"/>
    </location>
</feature>
<evidence type="ECO:0000313" key="3">
    <source>
        <dbReference type="Proteomes" id="UP000593566"/>
    </source>
</evidence>
<reference evidence="2 3" key="1">
    <citation type="journal article" date="2020" name="Genomics">
        <title>Complete, high-quality genomes from long-read metagenomic sequencing of two wolf lichen thalli reveals enigmatic genome architecture.</title>
        <authorList>
            <person name="McKenzie S.K."/>
            <person name="Walston R.F."/>
            <person name="Allen J.L."/>
        </authorList>
    </citation>
    <scope>NUCLEOTIDE SEQUENCE [LARGE SCALE GENOMIC DNA]</scope>
    <source>
        <strain evidence="2">WasteWater1</strain>
    </source>
</reference>
<organism evidence="2 3">
    <name type="scientific">Letharia lupina</name>
    <dbReference type="NCBI Taxonomy" id="560253"/>
    <lineage>
        <taxon>Eukaryota</taxon>
        <taxon>Fungi</taxon>
        <taxon>Dikarya</taxon>
        <taxon>Ascomycota</taxon>
        <taxon>Pezizomycotina</taxon>
        <taxon>Lecanoromycetes</taxon>
        <taxon>OSLEUM clade</taxon>
        <taxon>Lecanoromycetidae</taxon>
        <taxon>Lecanorales</taxon>
        <taxon>Lecanorineae</taxon>
        <taxon>Parmeliaceae</taxon>
        <taxon>Letharia</taxon>
    </lineage>
</organism>
<feature type="compositionally biased region" description="Low complexity" evidence="1">
    <location>
        <begin position="246"/>
        <end position="265"/>
    </location>
</feature>
<dbReference type="RefSeq" id="XP_037148238.1">
    <property type="nucleotide sequence ID" value="XM_037296256.1"/>
</dbReference>
<feature type="compositionally biased region" description="Low complexity" evidence="1">
    <location>
        <begin position="1"/>
        <end position="19"/>
    </location>
</feature>
<keyword evidence="3" id="KW-1185">Reference proteome</keyword>
<dbReference type="EMBL" id="JACCJB010000021">
    <property type="protein sequence ID" value="KAF6218803.1"/>
    <property type="molecule type" value="Genomic_DNA"/>
</dbReference>
<gene>
    <name evidence="2" type="ORF">HO133_005346</name>
</gene>
<sequence>MVKAPPQANVADAAASPSAMQHGAGQRVADQGQDGNVVGQRKPTTAAQEITRRDVHTASSINAQRRLPKIEAKEQSPGHQPAIRCVKSKEAPQNSLPKSQTTASSKPVLVRGPSTKPDMKKKTQPIRKSTSPKIPPVESFSFQDILGSIGPEANASIDAIAEICGRSKMSLAAEHSSHRPPQGHLATTGSSPDSFFLPARLEPVAETSSNRPHTRSVSKSLALATGSAHNVDGLPGNPTAATSNVTSHTHTSTSGHGKGEGTSTTASASLLPQVLAWLRRSGSTTINEQTSASGQDAGAVSAMHRLLNDTSEAQLNHLNKDPATPGRLVVKHEYLWTSDLDPILRKFTSFGTVDPL</sequence>
<dbReference type="GeneID" id="59333752"/>
<feature type="compositionally biased region" description="Polar residues" evidence="1">
    <location>
        <begin position="91"/>
        <end position="105"/>
    </location>
</feature>
<accession>A0A8H6C8A2</accession>
<dbReference type="AlphaFoldDB" id="A0A8H6C8A2"/>